<dbReference type="Proteomes" id="UP000544090">
    <property type="component" value="Unassembled WGS sequence"/>
</dbReference>
<keyword evidence="2" id="KW-1185">Reference proteome</keyword>
<accession>A0A7X6H9L0</accession>
<name>A0A7X6H9L0_9MICC</name>
<organism evidence="1 2">
    <name type="scientific">Arthrobacter mobilis</name>
    <dbReference type="NCBI Taxonomy" id="2724944"/>
    <lineage>
        <taxon>Bacteria</taxon>
        <taxon>Bacillati</taxon>
        <taxon>Actinomycetota</taxon>
        <taxon>Actinomycetes</taxon>
        <taxon>Micrococcales</taxon>
        <taxon>Micrococcaceae</taxon>
        <taxon>Arthrobacter</taxon>
    </lineage>
</organism>
<gene>
    <name evidence="1" type="ORF">HGG74_00315</name>
</gene>
<comment type="caution">
    <text evidence="1">The sequence shown here is derived from an EMBL/GenBank/DDBJ whole genome shotgun (WGS) entry which is preliminary data.</text>
</comment>
<reference evidence="1 2" key="1">
    <citation type="submission" date="2020-04" db="EMBL/GenBank/DDBJ databases">
        <title>Arthrobacter sp. nov.</title>
        <authorList>
            <person name="Liu S."/>
        </authorList>
    </citation>
    <scope>NUCLEOTIDE SEQUENCE [LARGE SCALE GENOMIC DNA]</scope>
    <source>
        <strain evidence="1 2">E918</strain>
    </source>
</reference>
<sequence length="77" mass="8421">MTDTTLTDNTAGIGIDSLPGLRQGELIEARQGGVVRERGRVDMVAPHLGVVWIVGSGLGTRRMLDLQEWEIRILPEP</sequence>
<proteinExistence type="predicted"/>
<dbReference type="EMBL" id="JAAZSQ010000001">
    <property type="protein sequence ID" value="NKX52999.1"/>
    <property type="molecule type" value="Genomic_DNA"/>
</dbReference>
<dbReference type="AlphaFoldDB" id="A0A7X6H9L0"/>
<dbReference type="RefSeq" id="WP_168484358.1">
    <property type="nucleotide sequence ID" value="NZ_JAAZSQ010000001.1"/>
</dbReference>
<evidence type="ECO:0000313" key="2">
    <source>
        <dbReference type="Proteomes" id="UP000544090"/>
    </source>
</evidence>
<protein>
    <submittedName>
        <fullName evidence="1">Uncharacterized protein</fullName>
    </submittedName>
</protein>
<evidence type="ECO:0000313" key="1">
    <source>
        <dbReference type="EMBL" id="NKX52999.1"/>
    </source>
</evidence>